<dbReference type="EMBL" id="CAHIKZ030005263">
    <property type="protein sequence ID" value="CAE1321733.1"/>
    <property type="molecule type" value="Genomic_DNA"/>
</dbReference>
<feature type="transmembrane region" description="Helical" evidence="1">
    <location>
        <begin position="96"/>
        <end position="115"/>
    </location>
</feature>
<gene>
    <name evidence="2" type="ORF">SPHA_71799</name>
</gene>
<dbReference type="AlphaFoldDB" id="A0A812ECD0"/>
<evidence type="ECO:0000313" key="2">
    <source>
        <dbReference type="EMBL" id="CAE1321733.1"/>
    </source>
</evidence>
<keyword evidence="1" id="KW-0472">Membrane</keyword>
<evidence type="ECO:0000256" key="1">
    <source>
        <dbReference type="SAM" id="Phobius"/>
    </source>
</evidence>
<protein>
    <submittedName>
        <fullName evidence="2">Uncharacterized protein</fullName>
    </submittedName>
</protein>
<dbReference type="Proteomes" id="UP000597762">
    <property type="component" value="Unassembled WGS sequence"/>
</dbReference>
<feature type="transmembrane region" description="Helical" evidence="1">
    <location>
        <begin position="122"/>
        <end position="142"/>
    </location>
</feature>
<feature type="transmembrane region" description="Helical" evidence="1">
    <location>
        <begin position="148"/>
        <end position="172"/>
    </location>
</feature>
<keyword evidence="1" id="KW-0812">Transmembrane</keyword>
<feature type="transmembrane region" description="Helical" evidence="1">
    <location>
        <begin position="181"/>
        <end position="202"/>
    </location>
</feature>
<organism evidence="2 3">
    <name type="scientific">Acanthosepion pharaonis</name>
    <name type="common">Pharaoh cuttlefish</name>
    <name type="synonym">Sepia pharaonis</name>
    <dbReference type="NCBI Taxonomy" id="158019"/>
    <lineage>
        <taxon>Eukaryota</taxon>
        <taxon>Metazoa</taxon>
        <taxon>Spiralia</taxon>
        <taxon>Lophotrochozoa</taxon>
        <taxon>Mollusca</taxon>
        <taxon>Cephalopoda</taxon>
        <taxon>Coleoidea</taxon>
        <taxon>Decapodiformes</taxon>
        <taxon>Sepiida</taxon>
        <taxon>Sepiina</taxon>
        <taxon>Sepiidae</taxon>
        <taxon>Acanthosepion</taxon>
    </lineage>
</organism>
<feature type="transmembrane region" description="Helical" evidence="1">
    <location>
        <begin position="59"/>
        <end position="84"/>
    </location>
</feature>
<evidence type="ECO:0000313" key="3">
    <source>
        <dbReference type="Proteomes" id="UP000597762"/>
    </source>
</evidence>
<accession>A0A812ECD0</accession>
<comment type="caution">
    <text evidence="2">The sequence shown here is derived from an EMBL/GenBank/DDBJ whole genome shotgun (WGS) entry which is preliminary data.</text>
</comment>
<keyword evidence="3" id="KW-1185">Reference proteome</keyword>
<keyword evidence="1" id="KW-1133">Transmembrane helix</keyword>
<reference evidence="2" key="1">
    <citation type="submission" date="2021-01" db="EMBL/GenBank/DDBJ databases">
        <authorList>
            <person name="Li R."/>
            <person name="Bekaert M."/>
        </authorList>
    </citation>
    <scope>NUCLEOTIDE SEQUENCE</scope>
    <source>
        <strain evidence="2">Farmed</strain>
    </source>
</reference>
<sequence>MAFSLFRYLSIKKSIVFARAVWRFGRPIHFTRIHTDLSIYLSIYLPEFDRSGILNFKNFSFASSFISFSHSLSFTFFPLFPLFSSFLFTPLFSSPLIFPFFLSLSTLTSLSLFFISPTFYKFFHFPLSFFVWISLSPFLFFITSFSRFVVIFQIFFNSFSFNIIFPLLYFYFSFFFPPPRFFFFSSFSFSISRFFSRIFLFLSLS</sequence>
<proteinExistence type="predicted"/>
<name>A0A812ECD0_ACAPH</name>